<gene>
    <name evidence="2" type="ORF">NCTC10738_03786</name>
</gene>
<organism evidence="2 3">
    <name type="scientific">Shewanella algae</name>
    <dbReference type="NCBI Taxonomy" id="38313"/>
    <lineage>
        <taxon>Bacteria</taxon>
        <taxon>Pseudomonadati</taxon>
        <taxon>Pseudomonadota</taxon>
        <taxon>Gammaproteobacteria</taxon>
        <taxon>Alteromonadales</taxon>
        <taxon>Shewanellaceae</taxon>
        <taxon>Shewanella</taxon>
    </lineage>
</organism>
<protein>
    <submittedName>
        <fullName evidence="2">Nickel uptake substrate-specific transmembrane region</fullName>
    </submittedName>
</protein>
<keyword evidence="3" id="KW-1185">Reference proteome</keyword>
<dbReference type="InterPro" id="IPR019613">
    <property type="entry name" value="DUF4198"/>
</dbReference>
<accession>A0A380BRC8</accession>
<feature type="signal peptide" evidence="1">
    <location>
        <begin position="1"/>
        <end position="22"/>
    </location>
</feature>
<keyword evidence="2" id="KW-0812">Transmembrane</keyword>
<keyword evidence="2" id="KW-0472">Membrane</keyword>
<dbReference type="Pfam" id="PF10670">
    <property type="entry name" value="DUF4198"/>
    <property type="match status" value="1"/>
</dbReference>
<dbReference type="AlphaFoldDB" id="A0A380BRC8"/>
<dbReference type="EMBL" id="UGYO01000002">
    <property type="protein sequence ID" value="SUJ05210.1"/>
    <property type="molecule type" value="Genomic_DNA"/>
</dbReference>
<dbReference type="Proteomes" id="UP000254069">
    <property type="component" value="Unassembled WGS sequence"/>
</dbReference>
<dbReference type="RefSeq" id="WP_243880343.1">
    <property type="nucleotide sequence ID" value="NZ_JADZHC010000051.1"/>
</dbReference>
<evidence type="ECO:0000313" key="3">
    <source>
        <dbReference type="Proteomes" id="UP000254069"/>
    </source>
</evidence>
<keyword evidence="1" id="KW-0732">Signal</keyword>
<evidence type="ECO:0000313" key="2">
    <source>
        <dbReference type="EMBL" id="SUJ05210.1"/>
    </source>
</evidence>
<name>A0A380BRC8_9GAMM</name>
<feature type="chain" id="PRO_5016689994" evidence="1">
    <location>
        <begin position="23"/>
        <end position="274"/>
    </location>
</feature>
<evidence type="ECO:0000256" key="1">
    <source>
        <dbReference type="SAM" id="SignalP"/>
    </source>
</evidence>
<reference evidence="2 3" key="1">
    <citation type="submission" date="2018-06" db="EMBL/GenBank/DDBJ databases">
        <authorList>
            <consortium name="Pathogen Informatics"/>
            <person name="Doyle S."/>
        </authorList>
    </citation>
    <scope>NUCLEOTIDE SEQUENCE [LARGE SCALE GENOMIC DNA]</scope>
    <source>
        <strain evidence="2 3">NCTC10738</strain>
    </source>
</reference>
<proteinExistence type="predicted"/>
<sequence length="274" mass="30852">MMKTSKLLLALGACLLAQTAQAHDRFILPSQFNVSADPGKGVWITSDVSASNEVFLFDKPFGSEDVQIVTPSGTKERPSSSYRGSRKSVFDYRLTEDGTYRFEKETQPRYMSRYKLKGQQDSVRSRTDKQTTKAMMPKGAYDLEGALYFSRIESYVTLNKPSDKAFEVKGEYLELKPLTHPADIVEQEPTELQFYFQGKVIAGVEVAIVKEGTLYRNQKQELTLTSDKEGKVSFELPSAGRYMLHASFEQPNADTRLADKTVSEIFLTFEAGLQ</sequence>